<accession>A0A4Q7LTG9</accession>
<protein>
    <submittedName>
        <fullName evidence="1">Uncharacterized protein</fullName>
    </submittedName>
</protein>
<comment type="caution">
    <text evidence="1">The sequence shown here is derived from an EMBL/GenBank/DDBJ whole genome shotgun (WGS) entry which is preliminary data.</text>
</comment>
<organism evidence="1 2">
    <name type="scientific">Microcella putealis</name>
    <dbReference type="NCBI Taxonomy" id="337005"/>
    <lineage>
        <taxon>Bacteria</taxon>
        <taxon>Bacillati</taxon>
        <taxon>Actinomycetota</taxon>
        <taxon>Actinomycetes</taxon>
        <taxon>Micrococcales</taxon>
        <taxon>Microbacteriaceae</taxon>
        <taxon>Microcella</taxon>
    </lineage>
</organism>
<proteinExistence type="predicted"/>
<sequence>MFRLVSVLALTVPREAADVVTALSYPRRPETPGGWHGDSR</sequence>
<reference evidence="1 2" key="1">
    <citation type="journal article" date="2015" name="Stand. Genomic Sci.">
        <title>Genomic Encyclopedia of Bacterial and Archaeal Type Strains, Phase III: the genomes of soil and plant-associated and newly described type strains.</title>
        <authorList>
            <person name="Whitman W.B."/>
            <person name="Woyke T."/>
            <person name="Klenk H.P."/>
            <person name="Zhou Y."/>
            <person name="Lilburn T.G."/>
            <person name="Beck B.J."/>
            <person name="De Vos P."/>
            <person name="Vandamme P."/>
            <person name="Eisen J.A."/>
            <person name="Garrity G."/>
            <person name="Hugenholtz P."/>
            <person name="Kyrpides N.C."/>
        </authorList>
    </citation>
    <scope>NUCLEOTIDE SEQUENCE [LARGE SCALE GENOMIC DNA]</scope>
    <source>
        <strain evidence="1 2">CV2</strain>
    </source>
</reference>
<gene>
    <name evidence="1" type="ORF">EV141_1367</name>
</gene>
<evidence type="ECO:0000313" key="2">
    <source>
        <dbReference type="Proteomes" id="UP000293519"/>
    </source>
</evidence>
<dbReference type="EMBL" id="SGWW01000002">
    <property type="protein sequence ID" value="RZS57653.1"/>
    <property type="molecule type" value="Genomic_DNA"/>
</dbReference>
<keyword evidence="2" id="KW-1185">Reference proteome</keyword>
<name>A0A4Q7LTG9_9MICO</name>
<dbReference type="Proteomes" id="UP000293519">
    <property type="component" value="Unassembled WGS sequence"/>
</dbReference>
<evidence type="ECO:0000313" key="1">
    <source>
        <dbReference type="EMBL" id="RZS57653.1"/>
    </source>
</evidence>
<dbReference type="AlphaFoldDB" id="A0A4Q7LTG9"/>